<reference evidence="5 6" key="1">
    <citation type="journal article" date="2012" name="Genome Biol.">
        <title>Sequencing three crocodilian genomes to illuminate the evolution of archosaurs and amniotes.</title>
        <authorList>
            <person name="St John J.A."/>
            <person name="Braun E.L."/>
            <person name="Isberg S.R."/>
            <person name="Miles L.G."/>
            <person name="Chong A.Y."/>
            <person name="Gongora J."/>
            <person name="Dalzell P."/>
            <person name="Moran C."/>
            <person name="Bed'hom B."/>
            <person name="Abzhanov A."/>
            <person name="Burgess S.C."/>
            <person name="Cooksey A.M."/>
            <person name="Castoe T.A."/>
            <person name="Crawford N.G."/>
            <person name="Densmore L.D."/>
            <person name="Drew J.C."/>
            <person name="Edwards S.V."/>
            <person name="Faircloth B.C."/>
            <person name="Fujita M.K."/>
            <person name="Greenwold M.J."/>
            <person name="Hoffmann F.G."/>
            <person name="Howard J.M."/>
            <person name="Iguchi T."/>
            <person name="Janes D.E."/>
            <person name="Khan S.Y."/>
            <person name="Kohno S."/>
            <person name="de Koning A.J."/>
            <person name="Lance S.L."/>
            <person name="McCarthy F.M."/>
            <person name="McCormack J.E."/>
            <person name="Merchant M.E."/>
            <person name="Peterson D.G."/>
            <person name="Pollock D.D."/>
            <person name="Pourmand N."/>
            <person name="Raney B.J."/>
            <person name="Roessler K.A."/>
            <person name="Sanford J.R."/>
            <person name="Sawyer R.H."/>
            <person name="Schmidt C.J."/>
            <person name="Triplett E.W."/>
            <person name="Tuberville T.D."/>
            <person name="Venegas-Anaya M."/>
            <person name="Howard J.T."/>
            <person name="Jarvis E.D."/>
            <person name="Guillette L.J.Jr."/>
            <person name="Glenn T.C."/>
            <person name="Green R.E."/>
            <person name="Ray D.A."/>
        </authorList>
    </citation>
    <scope>NUCLEOTIDE SEQUENCE [LARGE SCALE GENOMIC DNA]</scope>
    <source>
        <strain evidence="5">KSC_2009_1</strain>
    </source>
</reference>
<dbReference type="GO" id="GO:0000307">
    <property type="term" value="C:cyclin-dependent protein kinase holoenzyme complex"/>
    <property type="evidence" value="ECO:0007669"/>
    <property type="project" value="TreeGrafter"/>
</dbReference>
<feature type="region of interest" description="Disordered" evidence="3">
    <location>
        <begin position="1"/>
        <end position="92"/>
    </location>
</feature>
<dbReference type="Pfam" id="PF02234">
    <property type="entry name" value="CDI"/>
    <property type="match status" value="1"/>
</dbReference>
<dbReference type="InterPro" id="IPR003175">
    <property type="entry name" value="CDI_dom"/>
</dbReference>
<dbReference type="EMBL" id="AKHW03003787">
    <property type="protein sequence ID" value="KYO33116.1"/>
    <property type="molecule type" value="Genomic_DNA"/>
</dbReference>
<dbReference type="PANTHER" id="PTHR46778:SF1">
    <property type="entry name" value="CYCLIN-DEPENDENT KINASE INHIBITOR 1"/>
    <property type="match status" value="1"/>
</dbReference>
<dbReference type="GO" id="GO:0072331">
    <property type="term" value="P:signal transduction by p53 class mediator"/>
    <property type="evidence" value="ECO:0007669"/>
    <property type="project" value="InterPro"/>
</dbReference>
<dbReference type="eggNOG" id="KOG4743">
    <property type="taxonomic scope" value="Eukaryota"/>
</dbReference>
<dbReference type="STRING" id="8496.A0A151N8L2"/>
<dbReference type="GO" id="GO:2000045">
    <property type="term" value="P:regulation of G1/S transition of mitotic cell cycle"/>
    <property type="evidence" value="ECO:0007669"/>
    <property type="project" value="TreeGrafter"/>
</dbReference>
<proteinExistence type="inferred from homology"/>
<feature type="domain" description="Cyclin-dependent kinase inhibitor" evidence="4">
    <location>
        <begin position="101"/>
        <end position="149"/>
    </location>
</feature>
<evidence type="ECO:0000256" key="3">
    <source>
        <dbReference type="SAM" id="MobiDB-lite"/>
    </source>
</evidence>
<gene>
    <name evidence="5" type="primary">CDKN1A</name>
    <name evidence="5" type="ORF">Y1Q_0014915</name>
</gene>
<keyword evidence="2 5" id="KW-0649">Protein kinase inhibitor</keyword>
<dbReference type="InterPro" id="IPR029841">
    <property type="entry name" value="CDKN1A"/>
</dbReference>
<dbReference type="InterPro" id="IPR044898">
    <property type="entry name" value="CDI_dom_sf"/>
</dbReference>
<protein>
    <submittedName>
        <fullName evidence="5">Cyclin-dependent kinase inhibitor 1</fullName>
    </submittedName>
</protein>
<comment type="similarity">
    <text evidence="1">Belongs to the CDI family.</text>
</comment>
<accession>A0A151N8L2</accession>
<evidence type="ECO:0000259" key="4">
    <source>
        <dbReference type="Pfam" id="PF02234"/>
    </source>
</evidence>
<feature type="compositionally biased region" description="Polar residues" evidence="3">
    <location>
        <begin position="83"/>
        <end position="92"/>
    </location>
</feature>
<dbReference type="GO" id="GO:0006974">
    <property type="term" value="P:DNA damage response"/>
    <property type="evidence" value="ECO:0007669"/>
    <property type="project" value="TreeGrafter"/>
</dbReference>
<comment type="caution">
    <text evidence="5">The sequence shown here is derived from an EMBL/GenBank/DDBJ whole genome shotgun (WGS) entry which is preliminary data.</text>
</comment>
<evidence type="ECO:0000256" key="2">
    <source>
        <dbReference type="ARBA" id="ARBA00023013"/>
    </source>
</evidence>
<evidence type="ECO:0000256" key="1">
    <source>
        <dbReference type="ARBA" id="ARBA00006726"/>
    </source>
</evidence>
<dbReference type="PANTHER" id="PTHR46778">
    <property type="entry name" value="CYCLIN-DEPENDENT KINASE INHIBITOR 1-RELATED"/>
    <property type="match status" value="1"/>
</dbReference>
<organism evidence="5 6">
    <name type="scientific">Alligator mississippiensis</name>
    <name type="common">American alligator</name>
    <dbReference type="NCBI Taxonomy" id="8496"/>
    <lineage>
        <taxon>Eukaryota</taxon>
        <taxon>Metazoa</taxon>
        <taxon>Chordata</taxon>
        <taxon>Craniata</taxon>
        <taxon>Vertebrata</taxon>
        <taxon>Euteleostomi</taxon>
        <taxon>Archelosauria</taxon>
        <taxon>Archosauria</taxon>
        <taxon>Crocodylia</taxon>
        <taxon>Alligatoridae</taxon>
        <taxon>Alligatorinae</taxon>
        <taxon>Alligator</taxon>
    </lineage>
</organism>
<name>A0A151N8L2_ALLMI</name>
<evidence type="ECO:0000313" key="5">
    <source>
        <dbReference type="EMBL" id="KYO33116.1"/>
    </source>
</evidence>
<dbReference type="Gene3D" id="4.10.365.10">
    <property type="entry name" value="p27"/>
    <property type="match status" value="1"/>
</dbReference>
<dbReference type="GO" id="GO:0005634">
    <property type="term" value="C:nucleus"/>
    <property type="evidence" value="ECO:0007669"/>
    <property type="project" value="InterPro"/>
</dbReference>
<dbReference type="GO" id="GO:0004861">
    <property type="term" value="F:cyclin-dependent protein serine/threonine kinase inhibitor activity"/>
    <property type="evidence" value="ECO:0007669"/>
    <property type="project" value="InterPro"/>
</dbReference>
<keyword evidence="6" id="KW-1185">Reference proteome</keyword>
<dbReference type="AlphaFoldDB" id="A0A151N8L2"/>
<evidence type="ECO:0000313" key="6">
    <source>
        <dbReference type="Proteomes" id="UP000050525"/>
    </source>
</evidence>
<dbReference type="Proteomes" id="UP000050525">
    <property type="component" value="Unassembled WGS sequence"/>
</dbReference>
<sequence length="232" mass="25622">MMISSSTIGLDYRVRSGPGRNCSNPEAAAKGTNSSLLRDDTDSLSYFFSDGGGARDSAVRGSSGAGAGGRGRGRGRGRAGNMPLSQSNLRQTPCSRKSCRNLFGPVDHEQLQSDFQDSMRKNLEEAQLKWNFDFETETPLEGAFKWERVPFPDMSSEYLCSHSKVPGENSRSTSTLKIPTKDLLNRPFSGETIQQVSEANRASSPRRLKRRQTTIKDFYSLKRKISSSKPNP</sequence>